<evidence type="ECO:0000313" key="6">
    <source>
        <dbReference type="Proteomes" id="UP001381693"/>
    </source>
</evidence>
<dbReference type="CDD" id="cd23462">
    <property type="entry name" value="beta-trefoil_Ricin_Pgant9-like"/>
    <property type="match status" value="1"/>
</dbReference>
<evidence type="ECO:0000256" key="2">
    <source>
        <dbReference type="ARBA" id="ARBA00022734"/>
    </source>
</evidence>
<dbReference type="AlphaFoldDB" id="A0AAN9AEU6"/>
<proteinExistence type="predicted"/>
<sequence length="490" mass="55689">MDKAGWLEPLVDRIARDPTNVVTPDIDIINMDTLAYSFLESPGAVGGFSWNLQSIKSYLRQHHFNGDESLGWLEPILDRIARDPKNVVCPSIDTIDDNTLQYVIALRDDVPPVGGFSWNLQALDAVHSVYESIMLMFTSSLDFKALGAAGWLEPLLDRIARDPTTVVCPVIEVISDDSFQSKMSKSRDVQVGGFNWGLIFNWHAIPQPERQRRSHPAEPVRSPTMAGGLFSIDKAFFERLGTYDSGFDIWGGENLELSFKTWMCGGTLEIVPCSHVGHIFRKRSPYKWRSGVNVLKRNSIRLAEVWLDEYKKYYYDRIGYDLGDYGDVSDRKKLREDLKCKSFKWYLDNVYPELFVPGDAVASGEIHNLGTGQCVDSAAKPDDNHKPVGLWPCHGQGGNQYWMLSKEGEIRRDEACMDFAGKDVILYPCHGSKGNQYWEYFPESQRISHGSSKKCLAISADKKKLLMEDCNLNEPRQKWKFENYDPSKKL</sequence>
<keyword evidence="1 5" id="KW-0808">Transferase</keyword>
<gene>
    <name evidence="5" type="primary">PGANT9</name>
    <name evidence="5" type="ORF">SK128_023774</name>
</gene>
<dbReference type="InterPro" id="IPR029044">
    <property type="entry name" value="Nucleotide-diphossugar_trans"/>
</dbReference>
<dbReference type="Pfam" id="PF02709">
    <property type="entry name" value="Glyco_transf_7C"/>
    <property type="match status" value="1"/>
</dbReference>
<dbReference type="EC" id="2.4.1.41" evidence="5"/>
<dbReference type="PANTHER" id="PTHR11675:SF131">
    <property type="entry name" value="POLYPEPTIDE N-ACETYLGALACTOSAMINYLTRANSFERASE 9-RELATED"/>
    <property type="match status" value="1"/>
</dbReference>
<dbReference type="FunFam" id="2.80.10.50:FF:000096">
    <property type="entry name" value="Polypeptide N-acetylgalactosaminyltransferase"/>
    <property type="match status" value="1"/>
</dbReference>
<dbReference type="PROSITE" id="PS50231">
    <property type="entry name" value="RICIN_B_LECTIN"/>
    <property type="match status" value="1"/>
</dbReference>
<dbReference type="SMART" id="SM00458">
    <property type="entry name" value="RICIN"/>
    <property type="match status" value="1"/>
</dbReference>
<keyword evidence="3" id="KW-1015">Disulfide bond</keyword>
<evidence type="ECO:0000313" key="5">
    <source>
        <dbReference type="EMBL" id="KAK7083905.1"/>
    </source>
</evidence>
<dbReference type="SUPFAM" id="SSF50370">
    <property type="entry name" value="Ricin B-like lectins"/>
    <property type="match status" value="1"/>
</dbReference>
<keyword evidence="5" id="KW-0328">Glycosyltransferase</keyword>
<dbReference type="Gene3D" id="2.80.10.50">
    <property type="match status" value="1"/>
</dbReference>
<name>A0AAN9AEU6_HALRR</name>
<protein>
    <submittedName>
        <fullName evidence="5">Polypeptide N-acetylgalactosaminyltransferase 9</fullName>
        <ecNumber evidence="5">2.4.1.41</ecNumber>
    </submittedName>
</protein>
<dbReference type="GO" id="GO:0006493">
    <property type="term" value="P:protein O-linked glycosylation"/>
    <property type="evidence" value="ECO:0007669"/>
    <property type="project" value="TreeGrafter"/>
</dbReference>
<dbReference type="Pfam" id="PF00652">
    <property type="entry name" value="Ricin_B_lectin"/>
    <property type="match status" value="1"/>
</dbReference>
<dbReference type="SUPFAM" id="SSF53448">
    <property type="entry name" value="Nucleotide-diphospho-sugar transferases"/>
    <property type="match status" value="1"/>
</dbReference>
<organism evidence="5 6">
    <name type="scientific">Halocaridina rubra</name>
    <name type="common">Hawaiian red shrimp</name>
    <dbReference type="NCBI Taxonomy" id="373956"/>
    <lineage>
        <taxon>Eukaryota</taxon>
        <taxon>Metazoa</taxon>
        <taxon>Ecdysozoa</taxon>
        <taxon>Arthropoda</taxon>
        <taxon>Crustacea</taxon>
        <taxon>Multicrustacea</taxon>
        <taxon>Malacostraca</taxon>
        <taxon>Eumalacostraca</taxon>
        <taxon>Eucarida</taxon>
        <taxon>Decapoda</taxon>
        <taxon>Pleocyemata</taxon>
        <taxon>Caridea</taxon>
        <taxon>Atyoidea</taxon>
        <taxon>Atyidae</taxon>
        <taxon>Halocaridina</taxon>
    </lineage>
</organism>
<evidence type="ECO:0000259" key="4">
    <source>
        <dbReference type="SMART" id="SM00458"/>
    </source>
</evidence>
<evidence type="ECO:0000256" key="3">
    <source>
        <dbReference type="ARBA" id="ARBA00023157"/>
    </source>
</evidence>
<accession>A0AAN9AEU6</accession>
<comment type="caution">
    <text evidence="5">The sequence shown here is derived from an EMBL/GenBank/DDBJ whole genome shotgun (WGS) entry which is preliminary data.</text>
</comment>
<dbReference type="FunFam" id="3.90.550.10:FF:000195">
    <property type="entry name" value="Polypeptide N-acetylgalactosaminyltransferase like 6"/>
    <property type="match status" value="1"/>
</dbReference>
<keyword evidence="6" id="KW-1185">Reference proteome</keyword>
<dbReference type="GO" id="GO:0005794">
    <property type="term" value="C:Golgi apparatus"/>
    <property type="evidence" value="ECO:0007669"/>
    <property type="project" value="TreeGrafter"/>
</dbReference>
<evidence type="ECO:0000256" key="1">
    <source>
        <dbReference type="ARBA" id="ARBA00022679"/>
    </source>
</evidence>
<reference evidence="5 6" key="1">
    <citation type="submission" date="2023-11" db="EMBL/GenBank/DDBJ databases">
        <title>Halocaridina rubra genome assembly.</title>
        <authorList>
            <person name="Smith C."/>
        </authorList>
    </citation>
    <scope>NUCLEOTIDE SEQUENCE [LARGE SCALE GENOMIC DNA]</scope>
    <source>
        <strain evidence="5">EP-1</strain>
        <tissue evidence="5">Whole</tissue>
    </source>
</reference>
<feature type="domain" description="Ricin B lectin" evidence="4">
    <location>
        <begin position="363"/>
        <end position="482"/>
    </location>
</feature>
<dbReference type="EMBL" id="JAXCGZ010002431">
    <property type="protein sequence ID" value="KAK7083905.1"/>
    <property type="molecule type" value="Genomic_DNA"/>
</dbReference>
<dbReference type="PANTHER" id="PTHR11675">
    <property type="entry name" value="N-ACETYLGALACTOSAMINYLTRANSFERASE"/>
    <property type="match status" value="1"/>
</dbReference>
<dbReference type="InterPro" id="IPR027791">
    <property type="entry name" value="Galactosyl_T_C"/>
</dbReference>
<dbReference type="GO" id="GO:0004653">
    <property type="term" value="F:polypeptide N-acetylgalactosaminyltransferase activity"/>
    <property type="evidence" value="ECO:0007669"/>
    <property type="project" value="UniProtKB-EC"/>
</dbReference>
<dbReference type="Gene3D" id="3.90.550.10">
    <property type="entry name" value="Spore Coat Polysaccharide Biosynthesis Protein SpsA, Chain A"/>
    <property type="match status" value="3"/>
</dbReference>
<dbReference type="InterPro" id="IPR000772">
    <property type="entry name" value="Ricin_B_lectin"/>
</dbReference>
<dbReference type="Proteomes" id="UP001381693">
    <property type="component" value="Unassembled WGS sequence"/>
</dbReference>
<dbReference type="GO" id="GO:0030246">
    <property type="term" value="F:carbohydrate binding"/>
    <property type="evidence" value="ECO:0007669"/>
    <property type="project" value="UniProtKB-KW"/>
</dbReference>
<dbReference type="InterPro" id="IPR035992">
    <property type="entry name" value="Ricin_B-like_lectins"/>
</dbReference>
<keyword evidence="2" id="KW-0430">Lectin</keyword>